<proteinExistence type="predicted"/>
<dbReference type="Pfam" id="PF14111">
    <property type="entry name" value="DUF4283"/>
    <property type="match status" value="1"/>
</dbReference>
<evidence type="ECO:0000313" key="4">
    <source>
        <dbReference type="EMBL" id="CAA0811232.1"/>
    </source>
</evidence>
<dbReference type="GO" id="GO:0003676">
    <property type="term" value="F:nucleic acid binding"/>
    <property type="evidence" value="ECO:0007669"/>
    <property type="project" value="InterPro"/>
</dbReference>
<sequence>MEESSAGIDKAREGDDGVLQKLVKMSLSAKEAGEAEITGDDIKSSDEECNRSLFGKVVGDRHAGLLGIKRTMGAIWRMQHSMEVKEISENFFQFIFLSQEDKKKVSAGHNWMYENQYLILKEWFHGLHSNHICFDEITLWVQVLNVPLNWMSTEVGQKVGRIFNKVKNVIVCKVGGDVGSFLKLLVAIDLKEPIPRCTSIKLGNQKVMVAFRYEKLVNLCYYCGMIGHLDRSCSKRLRDFENNCVADGQFGDWLKTSETYAGGRSMQSDSSGEKVDHPKTNPVQDSFASDNIISNVGQREVIRSTESGDQSPLVLGKVGGPSDKYGEIQEFVGMAEPTPSNVANHVEDEGRNRMEVEECVQAKKFIIDEAVGDLCKANLRKRSGAWWKRQITSKSRLQRVPMKPSGKPHLRVEVDGNCFLVKDLVQAGGAQWDMTLIKALFSEDDAEKIMRIKTLNPRAKDQWQCNSWLKGGFLSREPIPIS</sequence>
<dbReference type="PANTHER" id="PTHR31286">
    <property type="entry name" value="GLYCINE-RICH CELL WALL STRUCTURAL PROTEIN 1.8-LIKE"/>
    <property type="match status" value="1"/>
</dbReference>
<keyword evidence="1" id="KW-0479">Metal-binding</keyword>
<evidence type="ECO:0000256" key="1">
    <source>
        <dbReference type="PROSITE-ProRule" id="PRU00047"/>
    </source>
</evidence>
<accession>A0A9N7R390</accession>
<dbReference type="Pfam" id="PF14392">
    <property type="entry name" value="zf-CCHC_4"/>
    <property type="match status" value="1"/>
</dbReference>
<dbReference type="InterPro" id="IPR025836">
    <property type="entry name" value="Zn_knuckle_CX2CX4HX4C"/>
</dbReference>
<protein>
    <recommendedName>
        <fullName evidence="3">CCHC-type domain-containing protein</fullName>
    </recommendedName>
</protein>
<dbReference type="Proteomes" id="UP001153555">
    <property type="component" value="Unassembled WGS sequence"/>
</dbReference>
<name>A0A9N7R390_STRHE</name>
<dbReference type="GO" id="GO:0008270">
    <property type="term" value="F:zinc ion binding"/>
    <property type="evidence" value="ECO:0007669"/>
    <property type="project" value="UniProtKB-KW"/>
</dbReference>
<feature type="domain" description="CCHC-type" evidence="3">
    <location>
        <begin position="220"/>
        <end position="235"/>
    </location>
</feature>
<keyword evidence="1" id="KW-0862">Zinc</keyword>
<keyword evidence="1" id="KW-0863">Zinc-finger</keyword>
<dbReference type="InterPro" id="IPR001878">
    <property type="entry name" value="Znf_CCHC"/>
</dbReference>
<keyword evidence="5" id="KW-1185">Reference proteome</keyword>
<dbReference type="EMBL" id="CACSLK010008332">
    <property type="protein sequence ID" value="CAA0811232.1"/>
    <property type="molecule type" value="Genomic_DNA"/>
</dbReference>
<dbReference type="PROSITE" id="PS50158">
    <property type="entry name" value="ZF_CCHC"/>
    <property type="match status" value="1"/>
</dbReference>
<dbReference type="InterPro" id="IPR025558">
    <property type="entry name" value="DUF4283"/>
</dbReference>
<evidence type="ECO:0000313" key="5">
    <source>
        <dbReference type="Proteomes" id="UP001153555"/>
    </source>
</evidence>
<organism evidence="4 5">
    <name type="scientific">Striga hermonthica</name>
    <name type="common">Purple witchweed</name>
    <name type="synonym">Buchnera hermonthica</name>
    <dbReference type="NCBI Taxonomy" id="68872"/>
    <lineage>
        <taxon>Eukaryota</taxon>
        <taxon>Viridiplantae</taxon>
        <taxon>Streptophyta</taxon>
        <taxon>Embryophyta</taxon>
        <taxon>Tracheophyta</taxon>
        <taxon>Spermatophyta</taxon>
        <taxon>Magnoliopsida</taxon>
        <taxon>eudicotyledons</taxon>
        <taxon>Gunneridae</taxon>
        <taxon>Pentapetalae</taxon>
        <taxon>asterids</taxon>
        <taxon>lamiids</taxon>
        <taxon>Lamiales</taxon>
        <taxon>Orobanchaceae</taxon>
        <taxon>Buchnereae</taxon>
        <taxon>Striga</taxon>
    </lineage>
</organism>
<comment type="caution">
    <text evidence="4">The sequence shown here is derived from an EMBL/GenBank/DDBJ whole genome shotgun (WGS) entry which is preliminary data.</text>
</comment>
<dbReference type="PANTHER" id="PTHR31286:SF178">
    <property type="entry name" value="DUF4283 DOMAIN-CONTAINING PROTEIN"/>
    <property type="match status" value="1"/>
</dbReference>
<evidence type="ECO:0000259" key="3">
    <source>
        <dbReference type="PROSITE" id="PS50158"/>
    </source>
</evidence>
<dbReference type="InterPro" id="IPR040256">
    <property type="entry name" value="At4g02000-like"/>
</dbReference>
<reference evidence="4" key="1">
    <citation type="submission" date="2019-12" db="EMBL/GenBank/DDBJ databases">
        <authorList>
            <person name="Scholes J."/>
        </authorList>
    </citation>
    <scope>NUCLEOTIDE SEQUENCE</scope>
</reference>
<gene>
    <name evidence="4" type="ORF">SHERM_12442</name>
</gene>
<dbReference type="AlphaFoldDB" id="A0A9N7R390"/>
<dbReference type="OrthoDB" id="1924068at2759"/>
<feature type="region of interest" description="Disordered" evidence="2">
    <location>
        <begin position="261"/>
        <end position="287"/>
    </location>
</feature>
<evidence type="ECO:0000256" key="2">
    <source>
        <dbReference type="SAM" id="MobiDB-lite"/>
    </source>
</evidence>